<keyword evidence="4" id="KW-1185">Reference proteome</keyword>
<reference evidence="3 4" key="1">
    <citation type="submission" date="2019-09" db="EMBL/GenBank/DDBJ databases">
        <title>Bird 10,000 Genomes (B10K) Project - Family phase.</title>
        <authorList>
            <person name="Zhang G."/>
        </authorList>
    </citation>
    <scope>NUCLEOTIDE SEQUENCE [LARGE SCALE GENOMIC DNA]</scope>
    <source>
        <strain evidence="3">OUT-0025</strain>
        <tissue evidence="3">Blood</tissue>
    </source>
</reference>
<dbReference type="InterPro" id="IPR022150">
    <property type="entry name" value="AKNA_dom"/>
</dbReference>
<sequence length="293" mass="33033">NSFPYYFLAANKMLTHAQHADTQNHIHYLRLNPKILRQSDFPNASIAIYSEDTGTSSEVFTLHASIPTQSTHGLSKARLQCGTTASALPAAGTVEAHCLNPSDLLPELTLGEKMSQVLKDQTDQLIKKVEDFSKRMTQETFLLQDNHLALNQLKRYLKALERNYLTTREEHRNLQLQNYKEKSINIGEFDPERKVEGEIFRLGMLLEDIQEQTDDSKCNSSSLLTSCESAHSSYSLCESSVVSSIADPPERRGIETVFLHKNNEGEKSQTTDVIPQTNQFSLEGNKCNLCLHM</sequence>
<evidence type="ECO:0000313" key="3">
    <source>
        <dbReference type="EMBL" id="NXV93342.1"/>
    </source>
</evidence>
<protein>
    <submittedName>
        <fullName evidence="3">AKND1 protein</fullName>
    </submittedName>
</protein>
<gene>
    <name evidence="3" type="primary">Aknad1</name>
    <name evidence="3" type="ORF">CALBOR_R15381</name>
</gene>
<proteinExistence type="predicted"/>
<dbReference type="InterPro" id="IPR052655">
    <property type="entry name" value="AKNA_Centrosome-Trans_reg"/>
</dbReference>
<keyword evidence="1" id="KW-0175">Coiled coil</keyword>
<dbReference type="Pfam" id="PF12443">
    <property type="entry name" value="AKNA"/>
    <property type="match status" value="1"/>
</dbReference>
<feature type="coiled-coil region" evidence="1">
    <location>
        <begin position="143"/>
        <end position="177"/>
    </location>
</feature>
<dbReference type="EMBL" id="VZUG01026163">
    <property type="protein sequence ID" value="NXV93342.1"/>
    <property type="molecule type" value="Genomic_DNA"/>
</dbReference>
<evidence type="ECO:0000259" key="2">
    <source>
        <dbReference type="Pfam" id="PF12443"/>
    </source>
</evidence>
<organism evidence="3 4">
    <name type="scientific">Calonectris borealis</name>
    <name type="common">Cory's shearwater</name>
    <dbReference type="NCBI Taxonomy" id="1323832"/>
    <lineage>
        <taxon>Eukaryota</taxon>
        <taxon>Metazoa</taxon>
        <taxon>Chordata</taxon>
        <taxon>Craniata</taxon>
        <taxon>Vertebrata</taxon>
        <taxon>Euteleostomi</taxon>
        <taxon>Archelosauria</taxon>
        <taxon>Archosauria</taxon>
        <taxon>Dinosauria</taxon>
        <taxon>Saurischia</taxon>
        <taxon>Theropoda</taxon>
        <taxon>Coelurosauria</taxon>
        <taxon>Aves</taxon>
        <taxon>Neognathae</taxon>
        <taxon>Neoaves</taxon>
        <taxon>Aequornithes</taxon>
        <taxon>Procellariiformes</taxon>
        <taxon>Procellariidae</taxon>
        <taxon>Calonectris</taxon>
    </lineage>
</organism>
<dbReference type="AlphaFoldDB" id="A0A7L3XVD6"/>
<dbReference type="Proteomes" id="UP000535403">
    <property type="component" value="Unassembled WGS sequence"/>
</dbReference>
<dbReference type="PANTHER" id="PTHR21510:SF16">
    <property type="entry name" value="PROTEIN AKNAD1"/>
    <property type="match status" value="1"/>
</dbReference>
<feature type="non-terminal residue" evidence="3">
    <location>
        <position position="293"/>
    </location>
</feature>
<evidence type="ECO:0000313" key="4">
    <source>
        <dbReference type="Proteomes" id="UP000535403"/>
    </source>
</evidence>
<evidence type="ECO:0000256" key="1">
    <source>
        <dbReference type="SAM" id="Coils"/>
    </source>
</evidence>
<feature type="domain" description="AKNA" evidence="2">
    <location>
        <begin position="85"/>
        <end position="153"/>
    </location>
</feature>
<comment type="caution">
    <text evidence="3">The sequence shown here is derived from an EMBL/GenBank/DDBJ whole genome shotgun (WGS) entry which is preliminary data.</text>
</comment>
<dbReference type="PANTHER" id="PTHR21510">
    <property type="entry name" value="AKNA DOMAIN-CONTAINING PROTEIN"/>
    <property type="match status" value="1"/>
</dbReference>
<accession>A0A7L3XVD6</accession>
<name>A0A7L3XVD6_9AVES</name>
<feature type="non-terminal residue" evidence="3">
    <location>
        <position position="1"/>
    </location>
</feature>